<feature type="domain" description="RNA polymerase sigma factor 70 region 4 type 2" evidence="7">
    <location>
        <begin position="119"/>
        <end position="171"/>
    </location>
</feature>
<dbReference type="InterPro" id="IPR014284">
    <property type="entry name" value="RNA_pol_sigma-70_dom"/>
</dbReference>
<keyword evidence="3" id="KW-0731">Sigma factor</keyword>
<dbReference type="Proteomes" id="UP001057877">
    <property type="component" value="Chromosome"/>
</dbReference>
<proteinExistence type="inferred from homology"/>
<evidence type="ECO:0000313" key="9">
    <source>
        <dbReference type="Proteomes" id="UP001057877"/>
    </source>
</evidence>
<dbReference type="Pfam" id="PF08281">
    <property type="entry name" value="Sigma70_r4_2"/>
    <property type="match status" value="1"/>
</dbReference>
<dbReference type="RefSeq" id="WP_258385978.1">
    <property type="nucleotide sequence ID" value="NZ_CP091430.1"/>
</dbReference>
<evidence type="ECO:0000256" key="3">
    <source>
        <dbReference type="ARBA" id="ARBA00023082"/>
    </source>
</evidence>
<evidence type="ECO:0000313" key="8">
    <source>
        <dbReference type="EMBL" id="UVI29907.1"/>
    </source>
</evidence>
<accession>A0ABY5SAS0</accession>
<dbReference type="InterPro" id="IPR013324">
    <property type="entry name" value="RNA_pol_sigma_r3/r4-like"/>
</dbReference>
<keyword evidence="9" id="KW-1185">Reference proteome</keyword>
<comment type="similarity">
    <text evidence="1">Belongs to the sigma-70 factor family. ECF subfamily.</text>
</comment>
<dbReference type="Gene3D" id="1.10.10.10">
    <property type="entry name" value="Winged helix-like DNA-binding domain superfamily/Winged helix DNA-binding domain"/>
    <property type="match status" value="1"/>
</dbReference>
<evidence type="ECO:0000256" key="1">
    <source>
        <dbReference type="ARBA" id="ARBA00010641"/>
    </source>
</evidence>
<dbReference type="EMBL" id="CP091430">
    <property type="protein sequence ID" value="UVI29907.1"/>
    <property type="molecule type" value="Genomic_DNA"/>
</dbReference>
<dbReference type="InterPro" id="IPR013325">
    <property type="entry name" value="RNA_pol_sigma_r2"/>
</dbReference>
<dbReference type="PANTHER" id="PTHR43133">
    <property type="entry name" value="RNA POLYMERASE ECF-TYPE SIGMA FACTO"/>
    <property type="match status" value="1"/>
</dbReference>
<evidence type="ECO:0000256" key="5">
    <source>
        <dbReference type="SAM" id="MobiDB-lite"/>
    </source>
</evidence>
<evidence type="ECO:0000259" key="6">
    <source>
        <dbReference type="Pfam" id="PF04542"/>
    </source>
</evidence>
<keyword evidence="4" id="KW-0804">Transcription</keyword>
<organism evidence="8 9">
    <name type="scientific">Paenibacillus spongiae</name>
    <dbReference type="NCBI Taxonomy" id="2909671"/>
    <lineage>
        <taxon>Bacteria</taxon>
        <taxon>Bacillati</taxon>
        <taxon>Bacillota</taxon>
        <taxon>Bacilli</taxon>
        <taxon>Bacillales</taxon>
        <taxon>Paenibacillaceae</taxon>
        <taxon>Paenibacillus</taxon>
    </lineage>
</organism>
<feature type="domain" description="RNA polymerase sigma-70 region 2" evidence="6">
    <location>
        <begin position="2"/>
        <end position="52"/>
    </location>
</feature>
<feature type="region of interest" description="Disordered" evidence="5">
    <location>
        <begin position="63"/>
        <end position="84"/>
    </location>
</feature>
<dbReference type="InterPro" id="IPR036388">
    <property type="entry name" value="WH-like_DNA-bd_sf"/>
</dbReference>
<dbReference type="PANTHER" id="PTHR43133:SF51">
    <property type="entry name" value="RNA POLYMERASE SIGMA FACTOR"/>
    <property type="match status" value="1"/>
</dbReference>
<dbReference type="InterPro" id="IPR007627">
    <property type="entry name" value="RNA_pol_sigma70_r2"/>
</dbReference>
<evidence type="ECO:0000256" key="2">
    <source>
        <dbReference type="ARBA" id="ARBA00023015"/>
    </source>
</evidence>
<gene>
    <name evidence="8" type="ORF">L1F29_31745</name>
</gene>
<name>A0ABY5SAS0_9BACL</name>
<dbReference type="Pfam" id="PF04542">
    <property type="entry name" value="Sigma70_r2"/>
    <property type="match status" value="1"/>
</dbReference>
<evidence type="ECO:0000259" key="7">
    <source>
        <dbReference type="Pfam" id="PF08281"/>
    </source>
</evidence>
<dbReference type="Gene3D" id="1.10.1740.10">
    <property type="match status" value="1"/>
</dbReference>
<dbReference type="SUPFAM" id="SSF88659">
    <property type="entry name" value="Sigma3 and sigma4 domains of RNA polymerase sigma factors"/>
    <property type="match status" value="1"/>
</dbReference>
<dbReference type="InterPro" id="IPR013249">
    <property type="entry name" value="RNA_pol_sigma70_r4_t2"/>
</dbReference>
<dbReference type="NCBIfam" id="TIGR02937">
    <property type="entry name" value="sigma70-ECF"/>
    <property type="match status" value="1"/>
</dbReference>
<evidence type="ECO:0000256" key="4">
    <source>
        <dbReference type="ARBA" id="ARBA00023163"/>
    </source>
</evidence>
<keyword evidence="2" id="KW-0805">Transcription regulation</keyword>
<dbReference type="SUPFAM" id="SSF88946">
    <property type="entry name" value="Sigma2 domain of RNA polymerase sigma factors"/>
    <property type="match status" value="1"/>
</dbReference>
<protein>
    <submittedName>
        <fullName evidence="8">Sigma-70 family RNA polymerase sigma factor</fullName>
    </submittedName>
</protein>
<sequence length="181" mass="20572">MLRHTKDAEDALQEAFVRIYLSLPQYRGQGFKAWASRIAVNIAIDAQRKRMRKAEVLIGSYEGSAHTTGDGHAGGERSRLGRTSDNAAESIGAGTRGTGAIANHSPPAEVEVLERERCERVRELVEEMPVGYGSVVRSYYLEDKNQREIAAQERIELKSVESRLYRAKRWMRKHWKEEDLE</sequence>
<dbReference type="InterPro" id="IPR039425">
    <property type="entry name" value="RNA_pol_sigma-70-like"/>
</dbReference>
<reference evidence="8" key="1">
    <citation type="submission" date="2022-01" db="EMBL/GenBank/DDBJ databases">
        <title>Paenibacillus spongiae sp. nov., isolated from marine sponge.</title>
        <authorList>
            <person name="Li Z."/>
            <person name="Zhang M."/>
        </authorList>
    </citation>
    <scope>NUCLEOTIDE SEQUENCE</scope>
    <source>
        <strain evidence="8">PHS-Z3</strain>
    </source>
</reference>